<reference evidence="4" key="3">
    <citation type="submission" date="2022-01" db="UniProtKB">
        <authorList>
            <consortium name="EnsemblPlants"/>
        </authorList>
    </citation>
    <scope>IDENTIFICATION</scope>
    <source>
        <strain evidence="4">subsp. vulgare</strain>
    </source>
</reference>
<dbReference type="SUPFAM" id="SSF53649">
    <property type="entry name" value="Alkaline phosphatase-like"/>
    <property type="match status" value="1"/>
</dbReference>
<dbReference type="KEGG" id="hvg:123418825"/>
<dbReference type="EnsemblPlants" id="HORVU.MOREX.r3.1HG0085590.1">
    <property type="protein sequence ID" value="HORVU.MOREX.r3.1HG0085590.1"/>
    <property type="gene ID" value="HORVU.MOREX.r3.1HG0085590"/>
</dbReference>
<keyword evidence="5" id="KW-1185">Reference proteome</keyword>
<reference evidence="4" key="2">
    <citation type="submission" date="2020-10" db="EMBL/GenBank/DDBJ databases">
        <authorList>
            <person name="Scholz U."/>
            <person name="Mascher M."/>
            <person name="Fiebig A."/>
        </authorList>
    </citation>
    <scope>NUCLEOTIDE SEQUENCE [LARGE SCALE GENOMIC DNA]</scope>
    <source>
        <strain evidence="4">cv. Morex</strain>
    </source>
</reference>
<name>A0A8I6WYV6_HORVV</name>
<dbReference type="Proteomes" id="UP000011116">
    <property type="component" value="Chromosome 1H"/>
</dbReference>
<dbReference type="PANTHER" id="PTHR31956:SF28">
    <property type="entry name" value="NON-SPECIFIC PHOSPHOLIPASE C4-RELATED"/>
    <property type="match status" value="1"/>
</dbReference>
<dbReference type="InterPro" id="IPR007312">
    <property type="entry name" value="Phosphoesterase"/>
</dbReference>
<dbReference type="GO" id="GO:0009395">
    <property type="term" value="P:phospholipid catabolic process"/>
    <property type="evidence" value="ECO:0000318"/>
    <property type="project" value="GO_Central"/>
</dbReference>
<protein>
    <recommendedName>
        <fullName evidence="6">Phospholipase C</fullName>
    </recommendedName>
</protein>
<accession>A0A8I6WYV6</accession>
<proteinExistence type="inferred from homology"/>
<keyword evidence="2" id="KW-0378">Hydrolase</keyword>
<dbReference type="InterPro" id="IPR017850">
    <property type="entry name" value="Alkaline_phosphatase_core_sf"/>
</dbReference>
<dbReference type="GO" id="GO:0042578">
    <property type="term" value="F:phosphoric ester hydrolase activity"/>
    <property type="evidence" value="ECO:0007669"/>
    <property type="project" value="UniProtKB-ARBA"/>
</dbReference>
<evidence type="ECO:0000256" key="2">
    <source>
        <dbReference type="ARBA" id="ARBA00022801"/>
    </source>
</evidence>
<dbReference type="Gramene" id="HORVU.MOREX.r2.1HG0070400.1">
    <property type="protein sequence ID" value="HORVU.MOREX.r2.1HG0070400.1"/>
    <property type="gene ID" value="HORVU.MOREX.r2.1HG0070400"/>
</dbReference>
<dbReference type="FunFam" id="3.40.720.10:FF:000011">
    <property type="entry name" value="Non-specific phospholipase C1"/>
    <property type="match status" value="1"/>
</dbReference>
<dbReference type="GeneID" id="123418825"/>
<evidence type="ECO:0000313" key="4">
    <source>
        <dbReference type="EnsemblPlants" id="HORVU.MOREX.r3.1HG0085590.1"/>
    </source>
</evidence>
<feature type="compositionally biased region" description="Basic and acidic residues" evidence="3">
    <location>
        <begin position="21"/>
        <end position="39"/>
    </location>
</feature>
<dbReference type="SMR" id="A0A8I6WYV6"/>
<dbReference type="Gene3D" id="3.40.720.10">
    <property type="entry name" value="Alkaline Phosphatase, subunit A"/>
    <property type="match status" value="2"/>
</dbReference>
<dbReference type="AlphaFoldDB" id="A0A8I6WYV6"/>
<dbReference type="Pfam" id="PF04185">
    <property type="entry name" value="Phosphoesterase"/>
    <property type="match status" value="1"/>
</dbReference>
<evidence type="ECO:0000313" key="5">
    <source>
        <dbReference type="Proteomes" id="UP000011116"/>
    </source>
</evidence>
<reference evidence="5" key="1">
    <citation type="journal article" date="2012" name="Nature">
        <title>A physical, genetic and functional sequence assembly of the barley genome.</title>
        <authorList>
            <consortium name="The International Barley Genome Sequencing Consortium"/>
            <person name="Mayer K.F."/>
            <person name="Waugh R."/>
            <person name="Brown J.W."/>
            <person name="Schulman A."/>
            <person name="Langridge P."/>
            <person name="Platzer M."/>
            <person name="Fincher G.B."/>
            <person name="Muehlbauer G.J."/>
            <person name="Sato K."/>
            <person name="Close T.J."/>
            <person name="Wise R.P."/>
            <person name="Stein N."/>
        </authorList>
    </citation>
    <scope>NUCLEOTIDE SEQUENCE [LARGE SCALE GENOMIC DNA]</scope>
    <source>
        <strain evidence="5">cv. Morex</strain>
    </source>
</reference>
<evidence type="ECO:0000256" key="3">
    <source>
        <dbReference type="SAM" id="MobiDB-lite"/>
    </source>
</evidence>
<dbReference type="OMA" id="QVFGQPW"/>
<dbReference type="PANTHER" id="PTHR31956">
    <property type="entry name" value="NON-SPECIFIC PHOSPHOLIPASE C4-RELATED"/>
    <property type="match status" value="1"/>
</dbReference>
<dbReference type="OrthoDB" id="5135119at2759"/>
<gene>
    <name evidence="4" type="primary">LOC123418825</name>
</gene>
<evidence type="ECO:0008006" key="6">
    <source>
        <dbReference type="Google" id="ProtNLM"/>
    </source>
</evidence>
<sequence length="553" mass="61327">MHWVRLSVVSSLQINKQARRRASDRESASVDRVRDQEKGAREVMAGKIKTVVVVVQENRSFDHMLGWMKSLNPDIDGVTGAETNRVVVADPRSKAVPFRDGSEFVDPDPGHSIQAIYEQVYGTPFVDAQATPITPPAVPAPPMTGFAQQAEKEKPGMAETVMSGFRPDAVPVYRELALEFAVCDRWFASNPASTQPNRLFVHSATSHGLVSNNTKALVAGLPQTTIFDSLHDAGHSFGVYYQYPPSVLFYRNLRQLKYVGNFYPFDLEFRRHCREGRLPNYVVVEQRYFDLKILPGNDDHPSHDVCEGQRFVKEVYEALRSGPQWEETLLVVTYDEHGGFYDHVPTPVGVPSPDGIVSDAPFFFNFDRLGVRVPAFFVSPWIEPGTVVHRPSGPYPTSEFEHSSIPATVKKIFNLGCFLTKRDAWAGTFDVVLTRDTPRTDCPATLPEPVKLRPTEAAEQAPISDFQAELVQLGAALNGDHAKGAYPHKLVEGMTVAEAARYCNGAFKAFQDECERCKKRGKDGSHIPTMPPSKKRSGGLASKMLACFACGHS</sequence>
<dbReference type="RefSeq" id="XP_044963013.1">
    <property type="nucleotide sequence ID" value="XM_045107078.1"/>
</dbReference>
<feature type="region of interest" description="Disordered" evidence="3">
    <location>
        <begin position="17"/>
        <end position="39"/>
    </location>
</feature>
<evidence type="ECO:0000256" key="1">
    <source>
        <dbReference type="ARBA" id="ARBA00009717"/>
    </source>
</evidence>
<comment type="similarity">
    <text evidence="1">Belongs to the bacterial phospholipase C family.</text>
</comment>
<organism evidence="4 5">
    <name type="scientific">Hordeum vulgare subsp. vulgare</name>
    <name type="common">Domesticated barley</name>
    <dbReference type="NCBI Taxonomy" id="112509"/>
    <lineage>
        <taxon>Eukaryota</taxon>
        <taxon>Viridiplantae</taxon>
        <taxon>Streptophyta</taxon>
        <taxon>Embryophyta</taxon>
        <taxon>Tracheophyta</taxon>
        <taxon>Spermatophyta</taxon>
        <taxon>Magnoliopsida</taxon>
        <taxon>Liliopsida</taxon>
        <taxon>Poales</taxon>
        <taxon>Poaceae</taxon>
        <taxon>BOP clade</taxon>
        <taxon>Pooideae</taxon>
        <taxon>Triticodae</taxon>
        <taxon>Triticeae</taxon>
        <taxon>Hordeinae</taxon>
        <taxon>Hordeum</taxon>
    </lineage>
</organism>
<dbReference type="Gramene" id="HORVU.MOREX.r3.1HG0085590.1">
    <property type="protein sequence ID" value="HORVU.MOREX.r3.1HG0085590.1"/>
    <property type="gene ID" value="HORVU.MOREX.r3.1HG0085590"/>
</dbReference>